<dbReference type="FunFam" id="1.25.40.420:FF:000008">
    <property type="entry name" value="BTB/POZ domain-containing protein POB1"/>
    <property type="match status" value="1"/>
</dbReference>
<evidence type="ECO:0000256" key="2">
    <source>
        <dbReference type="ARBA" id="ARBA00004906"/>
    </source>
</evidence>
<proteinExistence type="predicted"/>
<comment type="function">
    <text evidence="1">May act as a substrate-specific adapter of an E3 ubiquitin-protein ligase complex (CUL3-RBX1-BTB) which mediates the ubiquitination and subsequent proteasomal degradation of target proteins.</text>
</comment>
<evidence type="ECO:0000259" key="4">
    <source>
        <dbReference type="Pfam" id="PF07707"/>
    </source>
</evidence>
<dbReference type="InParanoid" id="A0A3Q7IQN0"/>
<dbReference type="PANTHER" id="PTHR46336:SF18">
    <property type="entry name" value="BTB_POZ DOMAIN-CONTAINING PROTEIN POB1-LIKE"/>
    <property type="match status" value="1"/>
</dbReference>
<dbReference type="InterPro" id="IPR011705">
    <property type="entry name" value="BACK"/>
</dbReference>
<evidence type="ECO:0000313" key="5">
    <source>
        <dbReference type="EnsemblPlants" id="Solyc08g081880.2.1"/>
    </source>
</evidence>
<keyword evidence="3" id="KW-0833">Ubl conjugation pathway</keyword>
<comment type="pathway">
    <text evidence="2">Protein modification; protein ubiquitination.</text>
</comment>
<feature type="domain" description="BACK" evidence="4">
    <location>
        <begin position="84"/>
        <end position="152"/>
    </location>
</feature>
<evidence type="ECO:0000313" key="6">
    <source>
        <dbReference type="Proteomes" id="UP000004994"/>
    </source>
</evidence>
<keyword evidence="6" id="KW-1185">Reference proteome</keyword>
<reference evidence="5" key="2">
    <citation type="submission" date="2019-01" db="UniProtKB">
        <authorList>
            <consortium name="EnsemblPlants"/>
        </authorList>
    </citation>
    <scope>IDENTIFICATION</scope>
    <source>
        <strain evidence="5">cv. Heinz 1706</strain>
    </source>
</reference>
<dbReference type="OMA" id="GTTCWQF"/>
<dbReference type="InterPro" id="IPR045890">
    <property type="entry name" value="POB1-like"/>
</dbReference>
<sequence length="273" mass="31309">MERKRRFIYCNSLSSKTASGLVDVLMAADKFEVASCMRYCSKQLQNQHVTTETALRYLDLPSKVVNVDAVQPLADAAKLFIILLSLPLSGIKVVLSSDLLQIASEDAVYDFALKWARMHYPKFEDRRHVWTSHLCFLIRFPAMTCTKLKEIMTCNDFGSELASKFVFEALYYKAEEPYQQRAMCNLDQQGVEHCLGLFLGMQGEESEPIALDYEFSVRLRPDNEFLSMYKGSQFVLGCRNLCDISWTPFLNEDSLYFINGVLHIRAEISVIRE</sequence>
<organism evidence="5">
    <name type="scientific">Solanum lycopersicum</name>
    <name type="common">Tomato</name>
    <name type="synonym">Lycopersicon esculentum</name>
    <dbReference type="NCBI Taxonomy" id="4081"/>
    <lineage>
        <taxon>Eukaryota</taxon>
        <taxon>Viridiplantae</taxon>
        <taxon>Streptophyta</taxon>
        <taxon>Embryophyta</taxon>
        <taxon>Tracheophyta</taxon>
        <taxon>Spermatophyta</taxon>
        <taxon>Magnoliopsida</taxon>
        <taxon>eudicotyledons</taxon>
        <taxon>Gunneridae</taxon>
        <taxon>Pentapetalae</taxon>
        <taxon>asterids</taxon>
        <taxon>lamiids</taxon>
        <taxon>Solanales</taxon>
        <taxon>Solanaceae</taxon>
        <taxon>Solanoideae</taxon>
        <taxon>Solaneae</taxon>
        <taxon>Solanum</taxon>
        <taxon>Solanum subgen. Lycopersicon</taxon>
    </lineage>
</organism>
<name>A0A3Q7IQN0_SOLLC</name>
<evidence type="ECO:0000256" key="3">
    <source>
        <dbReference type="ARBA" id="ARBA00022786"/>
    </source>
</evidence>
<dbReference type="Proteomes" id="UP000004994">
    <property type="component" value="Chromosome 8"/>
</dbReference>
<dbReference type="Gramene" id="Solyc08g081880.2.1">
    <property type="protein sequence ID" value="Solyc08g081880.2.1"/>
    <property type="gene ID" value="Solyc08g081880.2"/>
</dbReference>
<dbReference type="AlphaFoldDB" id="A0A3Q7IQN0"/>
<dbReference type="STRING" id="4081.A0A3Q7IQN0"/>
<accession>A0A3Q7IQN0</accession>
<dbReference type="PANTHER" id="PTHR46336">
    <property type="entry name" value="OS02G0260700 PROTEIN"/>
    <property type="match status" value="1"/>
</dbReference>
<protein>
    <recommendedName>
        <fullName evidence="4">BACK domain-containing protein</fullName>
    </recommendedName>
</protein>
<dbReference type="Pfam" id="PF07707">
    <property type="entry name" value="BACK"/>
    <property type="match status" value="1"/>
</dbReference>
<dbReference type="EnsemblPlants" id="Solyc08g081880.2.1">
    <property type="protein sequence ID" value="Solyc08g081880.2.1"/>
    <property type="gene ID" value="Solyc08g081880.2"/>
</dbReference>
<evidence type="ECO:0000256" key="1">
    <source>
        <dbReference type="ARBA" id="ARBA00002668"/>
    </source>
</evidence>
<dbReference type="Gene3D" id="1.25.40.420">
    <property type="match status" value="1"/>
</dbReference>
<reference evidence="5" key="1">
    <citation type="journal article" date="2012" name="Nature">
        <title>The tomato genome sequence provides insights into fleshy fruit evolution.</title>
        <authorList>
            <consortium name="Tomato Genome Consortium"/>
        </authorList>
    </citation>
    <scope>NUCLEOTIDE SEQUENCE [LARGE SCALE GENOMIC DNA]</scope>
    <source>
        <strain evidence="5">cv. Heinz 1706</strain>
    </source>
</reference>